<accession>A0ABV9QNI4</accession>
<dbReference type="InterPro" id="IPR037185">
    <property type="entry name" value="EmrE-like"/>
</dbReference>
<dbReference type="Gene3D" id="1.10.3730.20">
    <property type="match status" value="1"/>
</dbReference>
<name>A0ABV9QNI4_9FIRM</name>
<evidence type="ECO:0000313" key="10">
    <source>
        <dbReference type="Proteomes" id="UP001595916"/>
    </source>
</evidence>
<dbReference type="InterPro" id="IPR000620">
    <property type="entry name" value="EamA_dom"/>
</dbReference>
<organism evidence="9 10">
    <name type="scientific">Filifactor villosus</name>
    <dbReference type="NCBI Taxonomy" id="29374"/>
    <lineage>
        <taxon>Bacteria</taxon>
        <taxon>Bacillati</taxon>
        <taxon>Bacillota</taxon>
        <taxon>Clostridia</taxon>
        <taxon>Peptostreptococcales</taxon>
        <taxon>Filifactoraceae</taxon>
        <taxon>Filifactor</taxon>
    </lineage>
</organism>
<evidence type="ECO:0000256" key="2">
    <source>
        <dbReference type="ARBA" id="ARBA00007362"/>
    </source>
</evidence>
<evidence type="ECO:0000256" key="4">
    <source>
        <dbReference type="ARBA" id="ARBA00022692"/>
    </source>
</evidence>
<gene>
    <name evidence="9" type="ORF">ACFO4R_04120</name>
</gene>
<evidence type="ECO:0000259" key="8">
    <source>
        <dbReference type="Pfam" id="PF00892"/>
    </source>
</evidence>
<comment type="subcellular location">
    <subcellularLocation>
        <location evidence="1">Cell membrane</location>
        <topology evidence="1">Multi-pass membrane protein</topology>
    </subcellularLocation>
</comment>
<protein>
    <submittedName>
        <fullName evidence="9">DMT family transporter</fullName>
    </submittedName>
</protein>
<feature type="transmembrane region" description="Helical" evidence="7">
    <location>
        <begin position="44"/>
        <end position="61"/>
    </location>
</feature>
<reference evidence="10" key="1">
    <citation type="journal article" date="2019" name="Int. J. Syst. Evol. Microbiol.">
        <title>The Global Catalogue of Microorganisms (GCM) 10K type strain sequencing project: providing services to taxonomists for standard genome sequencing and annotation.</title>
        <authorList>
            <consortium name="The Broad Institute Genomics Platform"/>
            <consortium name="The Broad Institute Genome Sequencing Center for Infectious Disease"/>
            <person name="Wu L."/>
            <person name="Ma J."/>
        </authorList>
    </citation>
    <scope>NUCLEOTIDE SEQUENCE [LARGE SCALE GENOMIC DNA]</scope>
    <source>
        <strain evidence="10">CCUG 46385</strain>
    </source>
</reference>
<dbReference type="EMBL" id="JBHSHL010000014">
    <property type="protein sequence ID" value="MFC4804261.1"/>
    <property type="molecule type" value="Genomic_DNA"/>
</dbReference>
<feature type="transmembrane region" description="Helical" evidence="7">
    <location>
        <begin position="251"/>
        <end position="271"/>
    </location>
</feature>
<dbReference type="Pfam" id="PF00892">
    <property type="entry name" value="EamA"/>
    <property type="match status" value="2"/>
</dbReference>
<evidence type="ECO:0000256" key="3">
    <source>
        <dbReference type="ARBA" id="ARBA00022475"/>
    </source>
</evidence>
<dbReference type="PANTHER" id="PTHR42920">
    <property type="entry name" value="OS03G0707200 PROTEIN-RELATED"/>
    <property type="match status" value="1"/>
</dbReference>
<feature type="transmembrane region" description="Helical" evidence="7">
    <location>
        <begin position="81"/>
        <end position="98"/>
    </location>
</feature>
<evidence type="ECO:0000256" key="6">
    <source>
        <dbReference type="ARBA" id="ARBA00023136"/>
    </source>
</evidence>
<proteinExistence type="inferred from homology"/>
<keyword evidence="3" id="KW-1003">Cell membrane</keyword>
<dbReference type="Proteomes" id="UP001595916">
    <property type="component" value="Unassembled WGS sequence"/>
</dbReference>
<keyword evidence="6 7" id="KW-0472">Membrane</keyword>
<feature type="transmembrane region" description="Helical" evidence="7">
    <location>
        <begin position="277"/>
        <end position="295"/>
    </location>
</feature>
<feature type="domain" description="EamA" evidence="8">
    <location>
        <begin position="8"/>
        <end position="151"/>
    </location>
</feature>
<feature type="transmembrane region" description="Helical" evidence="7">
    <location>
        <begin position="189"/>
        <end position="209"/>
    </location>
</feature>
<feature type="domain" description="EamA" evidence="8">
    <location>
        <begin position="161"/>
        <end position="292"/>
    </location>
</feature>
<keyword evidence="5 7" id="KW-1133">Transmembrane helix</keyword>
<dbReference type="PANTHER" id="PTHR42920:SF5">
    <property type="entry name" value="EAMA DOMAIN-CONTAINING PROTEIN"/>
    <property type="match status" value="1"/>
</dbReference>
<evidence type="ECO:0000256" key="1">
    <source>
        <dbReference type="ARBA" id="ARBA00004651"/>
    </source>
</evidence>
<feature type="transmembrane region" description="Helical" evidence="7">
    <location>
        <begin position="135"/>
        <end position="151"/>
    </location>
</feature>
<feature type="transmembrane region" description="Helical" evidence="7">
    <location>
        <begin position="163"/>
        <end position="182"/>
    </location>
</feature>
<comment type="caution">
    <text evidence="9">The sequence shown here is derived from an EMBL/GenBank/DDBJ whole genome shotgun (WGS) entry which is preliminary data.</text>
</comment>
<evidence type="ECO:0000256" key="5">
    <source>
        <dbReference type="ARBA" id="ARBA00022989"/>
    </source>
</evidence>
<feature type="transmembrane region" description="Helical" evidence="7">
    <location>
        <begin position="110"/>
        <end position="128"/>
    </location>
</feature>
<keyword evidence="4 7" id="KW-0812">Transmembrane</keyword>
<evidence type="ECO:0000256" key="7">
    <source>
        <dbReference type="SAM" id="Phobius"/>
    </source>
</evidence>
<dbReference type="InterPro" id="IPR051258">
    <property type="entry name" value="Diverse_Substrate_Transporter"/>
</dbReference>
<comment type="similarity">
    <text evidence="2">Belongs to the EamA transporter family.</text>
</comment>
<evidence type="ECO:0000313" key="9">
    <source>
        <dbReference type="EMBL" id="MFC4804261.1"/>
    </source>
</evidence>
<sequence>MKQKGRLMGDIMLMTTAFIWGTAFVAQRAGMEHIGPLTFMATRYMLAVISIGIVAYLYFYMNKKKYAMSLSRPKHDKTTTIVSGLVTGSILFVASSMQQTGLVYSSAGKVGFITALYIIIVPILGIFFKKRVGPLTWLGVVLATVGLYLLTMKEGLSMEYGDFIVLMASFIWAVHILVIDYYSNKVEPLYMSFLQFFVAMILSSIAMFLWEKPEWSGIWDARVSIFYAGVFSAGVGYTLQMIAQKNTDPTIASLILSLEAVFGALGGYFLLNEVLSTKELIGCVVMFIAILIAQIPDKKTQSIFS</sequence>
<keyword evidence="10" id="KW-1185">Reference proteome</keyword>
<dbReference type="RefSeq" id="WP_379787763.1">
    <property type="nucleotide sequence ID" value="NZ_JBHSHL010000014.1"/>
</dbReference>
<dbReference type="SUPFAM" id="SSF103481">
    <property type="entry name" value="Multidrug resistance efflux transporter EmrE"/>
    <property type="match status" value="2"/>
</dbReference>